<keyword evidence="9" id="KW-1185">Reference proteome</keyword>
<dbReference type="Gene3D" id="3.40.190.10">
    <property type="entry name" value="Periplasmic binding protein-like II"/>
    <property type="match status" value="2"/>
</dbReference>
<dbReference type="InterPro" id="IPR018313">
    <property type="entry name" value="SBP_3_CS"/>
</dbReference>
<evidence type="ECO:0000256" key="5">
    <source>
        <dbReference type="SAM" id="SignalP"/>
    </source>
</evidence>
<accession>A0A0K2SNS0</accession>
<keyword evidence="3 5" id="KW-0732">Signal</keyword>
<evidence type="ECO:0000313" key="9">
    <source>
        <dbReference type="Proteomes" id="UP000065807"/>
    </source>
</evidence>
<dbReference type="KEGG" id="lpil:LIP_2954"/>
<dbReference type="InterPro" id="IPR001320">
    <property type="entry name" value="Iontro_rcpt_C"/>
</dbReference>
<dbReference type="GO" id="GO:0016020">
    <property type="term" value="C:membrane"/>
    <property type="evidence" value="ECO:0007669"/>
    <property type="project" value="InterPro"/>
</dbReference>
<evidence type="ECO:0008006" key="10">
    <source>
        <dbReference type="Google" id="ProtNLM"/>
    </source>
</evidence>
<name>A0A0K2SNS0_LIMPI</name>
<feature type="domain" description="Ionotropic glutamate receptor C-terminal" evidence="7">
    <location>
        <begin position="30"/>
        <end position="250"/>
    </location>
</feature>
<evidence type="ECO:0000256" key="2">
    <source>
        <dbReference type="ARBA" id="ARBA00010333"/>
    </source>
</evidence>
<evidence type="ECO:0000256" key="3">
    <source>
        <dbReference type="ARBA" id="ARBA00022729"/>
    </source>
</evidence>
<sequence length="251" mass="27359">MKRLLSAMVAVLLLAAATVSSPVAVAAQQTLRVGSDVAYPPFEYVDERSGEYAGFDMDLIRALGEKMGVKIEIVNTAFDGIIPALVMGEFDAIISAMTITAERAETVSFSDPYFTTGQVIATRPDETEIAGPDDLKGKVVAVQLGTTGQFEAEKIQGLKRLDTYQFVDQAFSALANRSADAAVVDELVSIEYMKQHPDAIRVVGEPFTTEDYGIAVRKSDTELLEKINRALAQLRADGTYDELYQKWFGVN</sequence>
<dbReference type="GO" id="GO:0015276">
    <property type="term" value="F:ligand-gated monoatomic ion channel activity"/>
    <property type="evidence" value="ECO:0007669"/>
    <property type="project" value="InterPro"/>
</dbReference>
<reference evidence="9" key="1">
    <citation type="submission" date="2015-07" db="EMBL/GenBank/DDBJ databases">
        <title>Complete genome sequence and phylogenetic analysis of Limnochorda pilosa.</title>
        <authorList>
            <person name="Watanabe M."/>
            <person name="Kojima H."/>
            <person name="Fukui M."/>
        </authorList>
    </citation>
    <scope>NUCLEOTIDE SEQUENCE [LARGE SCALE GENOMIC DNA]</scope>
    <source>
        <strain evidence="9">HC45</strain>
    </source>
</reference>
<dbReference type="Pfam" id="PF00497">
    <property type="entry name" value="SBP_bac_3"/>
    <property type="match status" value="1"/>
</dbReference>
<evidence type="ECO:0000256" key="1">
    <source>
        <dbReference type="ARBA" id="ARBA00004196"/>
    </source>
</evidence>
<feature type="chain" id="PRO_5005487078" description="Basic amino acid ABC transporter substrate-binding protein" evidence="5">
    <location>
        <begin position="27"/>
        <end position="251"/>
    </location>
</feature>
<dbReference type="CDD" id="cd13624">
    <property type="entry name" value="PBP2_Arg_Lys_His"/>
    <property type="match status" value="1"/>
</dbReference>
<dbReference type="EMBL" id="AP014924">
    <property type="protein sequence ID" value="BAS28783.1"/>
    <property type="molecule type" value="Genomic_DNA"/>
</dbReference>
<dbReference type="PANTHER" id="PTHR35936:SF17">
    <property type="entry name" value="ARGININE-BINDING EXTRACELLULAR PROTEIN ARTP"/>
    <property type="match status" value="1"/>
</dbReference>
<gene>
    <name evidence="8" type="ORF">LIP_2954</name>
</gene>
<organism evidence="8 9">
    <name type="scientific">Limnochorda pilosa</name>
    <dbReference type="NCBI Taxonomy" id="1555112"/>
    <lineage>
        <taxon>Bacteria</taxon>
        <taxon>Bacillati</taxon>
        <taxon>Bacillota</taxon>
        <taxon>Limnochordia</taxon>
        <taxon>Limnochordales</taxon>
        <taxon>Limnochordaceae</taxon>
        <taxon>Limnochorda</taxon>
    </lineage>
</organism>
<feature type="signal peptide" evidence="5">
    <location>
        <begin position="1"/>
        <end position="26"/>
    </location>
</feature>
<dbReference type="AlphaFoldDB" id="A0A0K2SNS0"/>
<dbReference type="RefSeq" id="WP_068139638.1">
    <property type="nucleotide sequence ID" value="NZ_AP014924.1"/>
</dbReference>
<dbReference type="PROSITE" id="PS01039">
    <property type="entry name" value="SBP_BACTERIAL_3"/>
    <property type="match status" value="1"/>
</dbReference>
<dbReference type="SMART" id="SM00062">
    <property type="entry name" value="PBPb"/>
    <property type="match status" value="1"/>
</dbReference>
<dbReference type="STRING" id="1555112.LIP_2954"/>
<dbReference type="GO" id="GO:0030313">
    <property type="term" value="C:cell envelope"/>
    <property type="evidence" value="ECO:0007669"/>
    <property type="project" value="UniProtKB-SubCell"/>
</dbReference>
<dbReference type="SUPFAM" id="SSF53850">
    <property type="entry name" value="Periplasmic binding protein-like II"/>
    <property type="match status" value="1"/>
</dbReference>
<evidence type="ECO:0000313" key="8">
    <source>
        <dbReference type="EMBL" id="BAS28783.1"/>
    </source>
</evidence>
<proteinExistence type="inferred from homology"/>
<evidence type="ECO:0000259" key="7">
    <source>
        <dbReference type="SMART" id="SM00079"/>
    </source>
</evidence>
<evidence type="ECO:0000259" key="6">
    <source>
        <dbReference type="SMART" id="SM00062"/>
    </source>
</evidence>
<dbReference type="InterPro" id="IPR001638">
    <property type="entry name" value="Solute-binding_3/MltF_N"/>
</dbReference>
<dbReference type="PANTHER" id="PTHR35936">
    <property type="entry name" value="MEMBRANE-BOUND LYTIC MUREIN TRANSGLYCOSYLASE F"/>
    <property type="match status" value="1"/>
</dbReference>
<comment type="similarity">
    <text evidence="2 4">Belongs to the bacterial solute-binding protein 3 family.</text>
</comment>
<comment type="subcellular location">
    <subcellularLocation>
        <location evidence="1">Cell envelope</location>
    </subcellularLocation>
</comment>
<dbReference type="Proteomes" id="UP000065807">
    <property type="component" value="Chromosome"/>
</dbReference>
<dbReference type="OrthoDB" id="9774451at2"/>
<feature type="domain" description="Solute-binding protein family 3/N-terminal" evidence="6">
    <location>
        <begin position="30"/>
        <end position="251"/>
    </location>
</feature>
<evidence type="ECO:0000256" key="4">
    <source>
        <dbReference type="RuleBase" id="RU003744"/>
    </source>
</evidence>
<protein>
    <recommendedName>
        <fullName evidence="10">Basic amino acid ABC transporter substrate-binding protein</fullName>
    </recommendedName>
</protein>
<dbReference type="SMART" id="SM00079">
    <property type="entry name" value="PBPe"/>
    <property type="match status" value="1"/>
</dbReference>
<reference evidence="9" key="2">
    <citation type="journal article" date="2016" name="Int. J. Syst. Evol. Microbiol.">
        <title>Complete genome sequence and cell structure of Limnochorda pilosa, a Gram-negative spore-former within the phylum Firmicutes.</title>
        <authorList>
            <person name="Watanabe M."/>
            <person name="Kojima H."/>
            <person name="Fukui M."/>
        </authorList>
    </citation>
    <scope>NUCLEOTIDE SEQUENCE [LARGE SCALE GENOMIC DNA]</scope>
    <source>
        <strain evidence="9">HC45</strain>
    </source>
</reference>